<reference evidence="3" key="1">
    <citation type="submission" date="2025-08" db="UniProtKB">
        <authorList>
            <consortium name="RefSeq"/>
        </authorList>
    </citation>
    <scope>IDENTIFICATION</scope>
</reference>
<gene>
    <name evidence="3" type="primary">LOC100207676</name>
</gene>
<evidence type="ECO:0000313" key="3">
    <source>
        <dbReference type="RefSeq" id="XP_065649650.1"/>
    </source>
</evidence>
<dbReference type="GeneID" id="100207676"/>
<feature type="domain" description="DUF5077" evidence="1">
    <location>
        <begin position="8"/>
        <end position="123"/>
    </location>
</feature>
<dbReference type="RefSeq" id="XP_065649650.1">
    <property type="nucleotide sequence ID" value="XM_065793578.1"/>
</dbReference>
<dbReference type="Pfam" id="PF16871">
    <property type="entry name" value="DUF5077"/>
    <property type="match status" value="1"/>
</dbReference>
<name>A0ABM4BKT2_HYDVU</name>
<dbReference type="InterPro" id="IPR031712">
    <property type="entry name" value="DUF5077"/>
</dbReference>
<dbReference type="Proteomes" id="UP001652625">
    <property type="component" value="Chromosome 03"/>
</dbReference>
<keyword evidence="2" id="KW-1185">Reference proteome</keyword>
<evidence type="ECO:0000313" key="2">
    <source>
        <dbReference type="Proteomes" id="UP001652625"/>
    </source>
</evidence>
<dbReference type="InterPro" id="IPR021862">
    <property type="entry name" value="DUF3472"/>
</dbReference>
<sequence>MSNPKVTVPLQGNAWCNKGGSINQNGLDEWTAPDAVCKAYVYISKSGSLKVSIKMSATGKSTIKMTILQKSVEVNVDPNNTSKEFYVGEWTNIPIGYLTIQIQGVKKATNNFGVLSSLVLTGSCISTQDTFFVKDNVDEMFHFGRRGPSVHLGYEISKTDVEWFYSEVTVPTGYDVIGSYFMVNGFSEGYFGMQVNSQTERRVLFSVWSPFTTDDPSKIPKDQKIITLKKGKNVTIGQFGNEGSGGQSYLIYPWKANQTYKFLLGAKPQTPTNTTIFTAYFKDDSVKPDKWNLIASFQRPKTATYLTGNYSFLENFEVDQGDKTRMAHYDNQWVCDSKGSWTEITEATLTADNTARKKYRVDYSGGVINNKFFLKNCGFFYDNTKLDVKLKRPPKGKAPAIVFKDLE</sequence>
<dbReference type="Pfam" id="PF11958">
    <property type="entry name" value="DUF3472"/>
    <property type="match status" value="1"/>
</dbReference>
<protein>
    <submittedName>
        <fullName evidence="3">Uncharacterized protein LOC100207676 isoform X2</fullName>
    </submittedName>
</protein>
<accession>A0ABM4BKT2</accession>
<proteinExistence type="predicted"/>
<evidence type="ECO:0000259" key="1">
    <source>
        <dbReference type="Pfam" id="PF16871"/>
    </source>
</evidence>
<organism evidence="2 3">
    <name type="scientific">Hydra vulgaris</name>
    <name type="common">Hydra</name>
    <name type="synonym">Hydra attenuata</name>
    <dbReference type="NCBI Taxonomy" id="6087"/>
    <lineage>
        <taxon>Eukaryota</taxon>
        <taxon>Metazoa</taxon>
        <taxon>Cnidaria</taxon>
        <taxon>Hydrozoa</taxon>
        <taxon>Hydroidolina</taxon>
        <taxon>Anthoathecata</taxon>
        <taxon>Aplanulata</taxon>
        <taxon>Hydridae</taxon>
        <taxon>Hydra</taxon>
    </lineage>
</organism>